<dbReference type="KEGG" id="cwo:Cwoe_5848"/>
<dbReference type="OrthoDB" id="9180730at2"/>
<gene>
    <name evidence="1" type="ordered locus">Cwoe_5848</name>
</gene>
<sequence length="169" mass="17692">MTGSPDRSARAMLRLVPSTAEDACPSQWFCGHCGSPPPNNETPAPPARVCGECGLGLLLEARADAVPKQNDPFLIVDGSLAVCALSAESERLLAVAETDVINRPVTELLTPADAEAAGAENLAAAIMWAARGEDEPRRVMVRPANVFGVRMPLRVGACGPPRAALLVLE</sequence>
<dbReference type="Proteomes" id="UP000008229">
    <property type="component" value="Chromosome"/>
</dbReference>
<evidence type="ECO:0000313" key="2">
    <source>
        <dbReference type="Proteomes" id="UP000008229"/>
    </source>
</evidence>
<proteinExistence type="predicted"/>
<dbReference type="STRING" id="469383.Cwoe_5848"/>
<dbReference type="EMBL" id="CP001854">
    <property type="protein sequence ID" value="ADB54248.1"/>
    <property type="molecule type" value="Genomic_DNA"/>
</dbReference>
<reference evidence="2" key="2">
    <citation type="submission" date="2010-01" db="EMBL/GenBank/DDBJ databases">
        <title>The complete genome of Conexibacter woesei DSM 14684.</title>
        <authorList>
            <consortium name="US DOE Joint Genome Institute (JGI-PGF)"/>
            <person name="Lucas S."/>
            <person name="Copeland A."/>
            <person name="Lapidus A."/>
            <person name="Glavina del Rio T."/>
            <person name="Dalin E."/>
            <person name="Tice H."/>
            <person name="Bruce D."/>
            <person name="Goodwin L."/>
            <person name="Pitluck S."/>
            <person name="Kyrpides N."/>
            <person name="Mavromatis K."/>
            <person name="Ivanova N."/>
            <person name="Mikhailova N."/>
            <person name="Chertkov O."/>
            <person name="Brettin T."/>
            <person name="Detter J.C."/>
            <person name="Han C."/>
            <person name="Larimer F."/>
            <person name="Land M."/>
            <person name="Hauser L."/>
            <person name="Markowitz V."/>
            <person name="Cheng J.-F."/>
            <person name="Hugenholtz P."/>
            <person name="Woyke T."/>
            <person name="Wu D."/>
            <person name="Pukall R."/>
            <person name="Steenblock K."/>
            <person name="Schneider S."/>
            <person name="Klenk H.-P."/>
            <person name="Eisen J.A."/>
        </authorList>
    </citation>
    <scope>NUCLEOTIDE SEQUENCE [LARGE SCALE GENOMIC DNA]</scope>
    <source>
        <strain evidence="2">DSM 14684 / CIP 108061 / JCM 11494 / NBRC 100937 / ID131577</strain>
    </source>
</reference>
<name>D3F2W7_CONWI</name>
<keyword evidence="2" id="KW-1185">Reference proteome</keyword>
<organism evidence="1 2">
    <name type="scientific">Conexibacter woesei (strain DSM 14684 / CCUG 47730 / CIP 108061 / JCM 11494 / NBRC 100937 / ID131577)</name>
    <dbReference type="NCBI Taxonomy" id="469383"/>
    <lineage>
        <taxon>Bacteria</taxon>
        <taxon>Bacillati</taxon>
        <taxon>Actinomycetota</taxon>
        <taxon>Thermoleophilia</taxon>
        <taxon>Solirubrobacterales</taxon>
        <taxon>Conexibacteraceae</taxon>
        <taxon>Conexibacter</taxon>
    </lineage>
</organism>
<evidence type="ECO:0000313" key="1">
    <source>
        <dbReference type="EMBL" id="ADB54248.1"/>
    </source>
</evidence>
<protein>
    <recommendedName>
        <fullName evidence="3">PAS domain-containing protein</fullName>
    </recommendedName>
</protein>
<dbReference type="HOGENOM" id="CLU_1575805_0_0_11"/>
<dbReference type="AlphaFoldDB" id="D3F2W7"/>
<accession>D3F2W7</accession>
<reference evidence="1 2" key="1">
    <citation type="journal article" date="2010" name="Stand. Genomic Sci.">
        <title>Complete genome sequence of Conexibacter woesei type strain (ID131577).</title>
        <authorList>
            <person name="Pukall R."/>
            <person name="Lapidus A."/>
            <person name="Glavina Del Rio T."/>
            <person name="Copeland A."/>
            <person name="Tice H."/>
            <person name="Cheng J.-F."/>
            <person name="Lucas S."/>
            <person name="Chen F."/>
            <person name="Nolan M."/>
            <person name="Bruce D."/>
            <person name="Goodwin L."/>
            <person name="Pitluck S."/>
            <person name="Mavromatis K."/>
            <person name="Ivanova N."/>
            <person name="Ovchinnikova G."/>
            <person name="Pati A."/>
            <person name="Chen A."/>
            <person name="Palaniappan K."/>
            <person name="Land M."/>
            <person name="Hauser L."/>
            <person name="Chang Y.-J."/>
            <person name="Jeffries C.D."/>
            <person name="Chain P."/>
            <person name="Meincke L."/>
            <person name="Sims D."/>
            <person name="Brettin T."/>
            <person name="Detter J.C."/>
            <person name="Rohde M."/>
            <person name="Goeker M."/>
            <person name="Bristow J."/>
            <person name="Eisen J.A."/>
            <person name="Markowitz V."/>
            <person name="Kyrpides N.C."/>
            <person name="Klenk H.-P."/>
            <person name="Hugenholtz P."/>
        </authorList>
    </citation>
    <scope>NUCLEOTIDE SEQUENCE [LARGE SCALE GENOMIC DNA]</scope>
    <source>
        <strain evidence="2">DSM 14684 / CIP 108061 / JCM 11494 / NBRC 100937 / ID131577</strain>
    </source>
</reference>
<evidence type="ECO:0008006" key="3">
    <source>
        <dbReference type="Google" id="ProtNLM"/>
    </source>
</evidence>